<feature type="region of interest" description="Disordered" evidence="1">
    <location>
        <begin position="1"/>
        <end position="126"/>
    </location>
</feature>
<dbReference type="PANTHER" id="PTHR38406">
    <property type="entry name" value="TRANSCRIPTIONAL REPRESSOR OPI1"/>
    <property type="match status" value="1"/>
</dbReference>
<dbReference type="Proteomes" id="UP001321749">
    <property type="component" value="Unassembled WGS sequence"/>
</dbReference>
<sequence length="545" mass="59578">MQNSPPAQQLPPLNLSLPPIQPPHEKPAAGSGQTLPSLSSLTGAQPAHFTSLPPSSSTPAAAGAAPSPSTAATPSPTPTQHWPSLNPFTAYYAPSHVQNPEPPMRKDYVNGQSHQRATSVSLDDPGVRAAAEALGRLRTVDTTPHDREARRHLTPDSLSDQQQQQQQQQQEPLLSLITTSYPSIAPFAPYIESATSACNTAYNQSKNYSPVIKRNAEYLEDRVVKPVAKTVGNISGPRLRWWLQKPRGKQRQHEGDDGRQGVKRRKAEQGDRESAIAARVLADFDNAAKERRTSVSTIDTLPAYDEHRSPAYTETAEDAMSPRSGAPAGAKMWVITSGLGVAMKDESKKKMRALIQVLTMRNGQVSEFLGSLTKAIEEYDGTITSANQDTSMSPQEEEQNRGELTKRIQWLIGSINGTTKTVVDVVDKQAANILPTNVKRVVHGCLMSLPVQFKLMAQQEAPERPREGQEANDEQRAVRNNAHKALLLAKASLRMMSQITDVLNLTLTSAEEWCQKQGNQETEKSDTAMLDYEPATYDGDVKMSG</sequence>
<dbReference type="GO" id="GO:0008654">
    <property type="term" value="P:phospholipid biosynthetic process"/>
    <property type="evidence" value="ECO:0007669"/>
    <property type="project" value="TreeGrafter"/>
</dbReference>
<comment type="caution">
    <text evidence="2">The sequence shown here is derived from an EMBL/GenBank/DDBJ whole genome shotgun (WGS) entry which is preliminary data.</text>
</comment>
<dbReference type="Pfam" id="PF08618">
    <property type="entry name" value="Opi1"/>
    <property type="match status" value="1"/>
</dbReference>
<dbReference type="AlphaFoldDB" id="A0AAV9HTC3"/>
<protein>
    <submittedName>
        <fullName evidence="2">Transcription factor Opi1-domain-containing protein</fullName>
    </submittedName>
</protein>
<feature type="region of interest" description="Disordered" evidence="1">
    <location>
        <begin position="244"/>
        <end position="272"/>
    </location>
</feature>
<keyword evidence="3" id="KW-1185">Reference proteome</keyword>
<accession>A0AAV9HTC3</accession>
<feature type="compositionally biased region" description="Polar residues" evidence="1">
    <location>
        <begin position="31"/>
        <end position="43"/>
    </location>
</feature>
<dbReference type="GO" id="GO:0030968">
    <property type="term" value="P:endoplasmic reticulum unfolded protein response"/>
    <property type="evidence" value="ECO:0007669"/>
    <property type="project" value="TreeGrafter"/>
</dbReference>
<dbReference type="EMBL" id="MU864964">
    <property type="protein sequence ID" value="KAK4463021.1"/>
    <property type="molecule type" value="Genomic_DNA"/>
</dbReference>
<dbReference type="GO" id="GO:0006357">
    <property type="term" value="P:regulation of transcription by RNA polymerase II"/>
    <property type="evidence" value="ECO:0007669"/>
    <property type="project" value="TreeGrafter"/>
</dbReference>
<evidence type="ECO:0000256" key="1">
    <source>
        <dbReference type="SAM" id="MobiDB-lite"/>
    </source>
</evidence>
<feature type="compositionally biased region" description="Basic and acidic residues" evidence="1">
    <location>
        <begin position="251"/>
        <end position="260"/>
    </location>
</feature>
<feature type="region of interest" description="Disordered" evidence="1">
    <location>
        <begin position="517"/>
        <end position="545"/>
    </location>
</feature>
<dbReference type="GO" id="GO:0003714">
    <property type="term" value="F:transcription corepressor activity"/>
    <property type="evidence" value="ECO:0007669"/>
    <property type="project" value="InterPro"/>
</dbReference>
<feature type="compositionally biased region" description="Polar residues" evidence="1">
    <location>
        <begin position="110"/>
        <end position="121"/>
    </location>
</feature>
<dbReference type="GO" id="GO:0005634">
    <property type="term" value="C:nucleus"/>
    <property type="evidence" value="ECO:0007669"/>
    <property type="project" value="TreeGrafter"/>
</dbReference>
<dbReference type="InterPro" id="IPR013927">
    <property type="entry name" value="TF_Opi1_Ccg-8"/>
</dbReference>
<gene>
    <name evidence="2" type="ORF">QBC42DRAFT_199902</name>
</gene>
<dbReference type="GO" id="GO:0005783">
    <property type="term" value="C:endoplasmic reticulum"/>
    <property type="evidence" value="ECO:0007669"/>
    <property type="project" value="TreeGrafter"/>
</dbReference>
<organism evidence="2 3">
    <name type="scientific">Cladorrhinum samala</name>
    <dbReference type="NCBI Taxonomy" id="585594"/>
    <lineage>
        <taxon>Eukaryota</taxon>
        <taxon>Fungi</taxon>
        <taxon>Dikarya</taxon>
        <taxon>Ascomycota</taxon>
        <taxon>Pezizomycotina</taxon>
        <taxon>Sordariomycetes</taxon>
        <taxon>Sordariomycetidae</taxon>
        <taxon>Sordariales</taxon>
        <taxon>Podosporaceae</taxon>
        <taxon>Cladorrhinum</taxon>
    </lineage>
</organism>
<reference evidence="2" key="1">
    <citation type="journal article" date="2023" name="Mol. Phylogenet. Evol.">
        <title>Genome-scale phylogeny and comparative genomics of the fungal order Sordariales.</title>
        <authorList>
            <person name="Hensen N."/>
            <person name="Bonometti L."/>
            <person name="Westerberg I."/>
            <person name="Brannstrom I.O."/>
            <person name="Guillou S."/>
            <person name="Cros-Aarteil S."/>
            <person name="Calhoun S."/>
            <person name="Haridas S."/>
            <person name="Kuo A."/>
            <person name="Mondo S."/>
            <person name="Pangilinan J."/>
            <person name="Riley R."/>
            <person name="LaButti K."/>
            <person name="Andreopoulos B."/>
            <person name="Lipzen A."/>
            <person name="Chen C."/>
            <person name="Yan M."/>
            <person name="Daum C."/>
            <person name="Ng V."/>
            <person name="Clum A."/>
            <person name="Steindorff A."/>
            <person name="Ohm R.A."/>
            <person name="Martin F."/>
            <person name="Silar P."/>
            <person name="Natvig D.O."/>
            <person name="Lalanne C."/>
            <person name="Gautier V."/>
            <person name="Ament-Velasquez S.L."/>
            <person name="Kruys A."/>
            <person name="Hutchinson M.I."/>
            <person name="Powell A.J."/>
            <person name="Barry K."/>
            <person name="Miller A.N."/>
            <person name="Grigoriev I.V."/>
            <person name="Debuchy R."/>
            <person name="Gladieux P."/>
            <person name="Hiltunen Thoren M."/>
            <person name="Johannesson H."/>
        </authorList>
    </citation>
    <scope>NUCLEOTIDE SEQUENCE</scope>
    <source>
        <strain evidence="2">PSN324</strain>
    </source>
</reference>
<reference evidence="2" key="2">
    <citation type="submission" date="2023-06" db="EMBL/GenBank/DDBJ databases">
        <authorList>
            <consortium name="Lawrence Berkeley National Laboratory"/>
            <person name="Mondo S.J."/>
            <person name="Hensen N."/>
            <person name="Bonometti L."/>
            <person name="Westerberg I."/>
            <person name="Brannstrom I.O."/>
            <person name="Guillou S."/>
            <person name="Cros-Aarteil S."/>
            <person name="Calhoun S."/>
            <person name="Haridas S."/>
            <person name="Kuo A."/>
            <person name="Pangilinan J."/>
            <person name="Riley R."/>
            <person name="Labutti K."/>
            <person name="Andreopoulos B."/>
            <person name="Lipzen A."/>
            <person name="Chen C."/>
            <person name="Yanf M."/>
            <person name="Daum C."/>
            <person name="Ng V."/>
            <person name="Clum A."/>
            <person name="Steindorff A."/>
            <person name="Ohm R."/>
            <person name="Martin F."/>
            <person name="Silar P."/>
            <person name="Natvig D."/>
            <person name="Lalanne C."/>
            <person name="Gautier V."/>
            <person name="Ament-Velasquez S.L."/>
            <person name="Kruys A."/>
            <person name="Hutchinson M.I."/>
            <person name="Powell A.J."/>
            <person name="Barry K."/>
            <person name="Miller A.N."/>
            <person name="Grigoriev I.V."/>
            <person name="Debuchy R."/>
            <person name="Gladieux P."/>
            <person name="Thoren M.H."/>
            <person name="Johannesson H."/>
        </authorList>
    </citation>
    <scope>NUCLEOTIDE SEQUENCE</scope>
    <source>
        <strain evidence="2">PSN324</strain>
    </source>
</reference>
<proteinExistence type="predicted"/>
<dbReference type="PANTHER" id="PTHR38406:SF1">
    <property type="entry name" value="TRANSCRIPTIONAL REPRESSOR OPI1"/>
    <property type="match status" value="1"/>
</dbReference>
<evidence type="ECO:0000313" key="2">
    <source>
        <dbReference type="EMBL" id="KAK4463021.1"/>
    </source>
</evidence>
<feature type="compositionally biased region" description="Low complexity" evidence="1">
    <location>
        <begin position="1"/>
        <end position="18"/>
    </location>
</feature>
<name>A0AAV9HTC3_9PEZI</name>
<evidence type="ECO:0000313" key="3">
    <source>
        <dbReference type="Proteomes" id="UP001321749"/>
    </source>
</evidence>
<feature type="compositionally biased region" description="Low complexity" evidence="1">
    <location>
        <begin position="50"/>
        <end position="74"/>
    </location>
</feature>